<proteinExistence type="predicted"/>
<dbReference type="Proteomes" id="UP000034680">
    <property type="component" value="Unassembled WGS sequence"/>
</dbReference>
<sequence>MASPEHKTWTYGDGAAMTYLCSTDPGLLQLDALNAALGSDMLWWARALPEDRLQTLIDNCLIIGLYSLEPENSGQPIKDQKRTMIGAARLITDRVTFGYLTDVYVLKEHQERGLGTFLMKCLNEIVESWPELRALWILASSPESQKLYAKIFDAHDFFAANNKSNLRLLEKKGPASSH</sequence>
<evidence type="ECO:0000259" key="1">
    <source>
        <dbReference type="Pfam" id="PF00583"/>
    </source>
</evidence>
<dbReference type="Pfam" id="PF00583">
    <property type="entry name" value="Acetyltransf_1"/>
    <property type="match status" value="1"/>
</dbReference>
<dbReference type="OrthoDB" id="10039976at2759"/>
<dbReference type="CDD" id="cd04301">
    <property type="entry name" value="NAT_SF"/>
    <property type="match status" value="1"/>
</dbReference>
<evidence type="ECO:0000313" key="2">
    <source>
        <dbReference type="EMBL" id="KKY34938.1"/>
    </source>
</evidence>
<dbReference type="PANTHER" id="PTHR43233:SF1">
    <property type="entry name" value="FAMILY N-ACETYLTRANSFERASE, PUTATIVE (AFU_ORTHOLOGUE AFUA_6G03350)-RELATED"/>
    <property type="match status" value="1"/>
</dbReference>
<name>A0A0G2HIR3_9PEZI</name>
<reference evidence="2 3" key="1">
    <citation type="submission" date="2015-05" db="EMBL/GenBank/DDBJ databases">
        <title>Distinctive expansion of gene families associated with plant cell wall degradation and secondary metabolism in the genomes of grapevine trunk pathogens.</title>
        <authorList>
            <person name="Lawrence D.P."/>
            <person name="Travadon R."/>
            <person name="Rolshausen P.E."/>
            <person name="Baumgartner K."/>
        </authorList>
    </citation>
    <scope>NUCLEOTIDE SEQUENCE [LARGE SCALE GENOMIC DNA]</scope>
    <source>
        <strain evidence="2">DA912</strain>
    </source>
</reference>
<gene>
    <name evidence="2" type="ORF">UCDDA912_g05113</name>
</gene>
<dbReference type="STRING" id="1214573.A0A0G2HIR3"/>
<dbReference type="InterPro" id="IPR000182">
    <property type="entry name" value="GNAT_dom"/>
</dbReference>
<comment type="caution">
    <text evidence="2">The sequence shown here is derived from an EMBL/GenBank/DDBJ whole genome shotgun (WGS) entry which is preliminary data.</text>
</comment>
<organism evidence="2 3">
    <name type="scientific">Diaporthe ampelina</name>
    <dbReference type="NCBI Taxonomy" id="1214573"/>
    <lineage>
        <taxon>Eukaryota</taxon>
        <taxon>Fungi</taxon>
        <taxon>Dikarya</taxon>
        <taxon>Ascomycota</taxon>
        <taxon>Pezizomycotina</taxon>
        <taxon>Sordariomycetes</taxon>
        <taxon>Sordariomycetidae</taxon>
        <taxon>Diaporthales</taxon>
        <taxon>Diaporthaceae</taxon>
        <taxon>Diaporthe</taxon>
    </lineage>
</organism>
<dbReference type="SUPFAM" id="SSF55729">
    <property type="entry name" value="Acyl-CoA N-acyltransferases (Nat)"/>
    <property type="match status" value="1"/>
</dbReference>
<dbReference type="EMBL" id="LCUC01000178">
    <property type="protein sequence ID" value="KKY34938.1"/>
    <property type="molecule type" value="Genomic_DNA"/>
</dbReference>
<evidence type="ECO:0000313" key="3">
    <source>
        <dbReference type="Proteomes" id="UP000034680"/>
    </source>
</evidence>
<dbReference type="InterPro" id="IPR053144">
    <property type="entry name" value="Acetyltransferase_Butenolide"/>
</dbReference>
<feature type="domain" description="N-acetyltransferase" evidence="1">
    <location>
        <begin position="79"/>
        <end position="150"/>
    </location>
</feature>
<dbReference type="InterPro" id="IPR016181">
    <property type="entry name" value="Acyl_CoA_acyltransferase"/>
</dbReference>
<dbReference type="Gene3D" id="3.40.630.30">
    <property type="match status" value="1"/>
</dbReference>
<dbReference type="PANTHER" id="PTHR43233">
    <property type="entry name" value="FAMILY N-ACETYLTRANSFERASE, PUTATIVE (AFU_ORTHOLOGUE AFUA_6G03350)-RELATED"/>
    <property type="match status" value="1"/>
</dbReference>
<dbReference type="GO" id="GO:0016747">
    <property type="term" value="F:acyltransferase activity, transferring groups other than amino-acyl groups"/>
    <property type="evidence" value="ECO:0007669"/>
    <property type="project" value="InterPro"/>
</dbReference>
<reference evidence="2 3" key="2">
    <citation type="submission" date="2015-05" db="EMBL/GenBank/DDBJ databases">
        <authorList>
            <person name="Morales-Cruz A."/>
            <person name="Amrine K.C."/>
            <person name="Cantu D."/>
        </authorList>
    </citation>
    <scope>NUCLEOTIDE SEQUENCE [LARGE SCALE GENOMIC DNA]</scope>
    <source>
        <strain evidence="2">DA912</strain>
    </source>
</reference>
<accession>A0A0G2HIR3</accession>
<protein>
    <submittedName>
        <fullName evidence="2">Putative gnat family n</fullName>
    </submittedName>
</protein>
<keyword evidence="3" id="KW-1185">Reference proteome</keyword>
<dbReference type="AlphaFoldDB" id="A0A0G2HIR3"/>